<comment type="catalytic activity">
    <reaction evidence="1">
        <text>Hydrolysis of terminal, non-reducing (1-&gt;4)-linked alpha-D-glucose residues with release of alpha-D-glucose.</text>
        <dbReference type="EC" id="3.2.1.20"/>
    </reaction>
</comment>
<feature type="domain" description="Glycoside hydrolase family 31 TIM barrel" evidence="10">
    <location>
        <begin position="287"/>
        <end position="650"/>
    </location>
</feature>
<feature type="signal peptide" evidence="9">
    <location>
        <begin position="1"/>
        <end position="22"/>
    </location>
</feature>
<dbReference type="SUPFAM" id="SSF51445">
    <property type="entry name" value="(Trans)glycosidases"/>
    <property type="match status" value="1"/>
</dbReference>
<dbReference type="FunFam" id="2.60.40.1180:FF:000001">
    <property type="entry name" value="Maltase-glucoamylase, intestinal"/>
    <property type="match status" value="1"/>
</dbReference>
<dbReference type="Gene3D" id="2.60.40.1180">
    <property type="entry name" value="Golgi alpha-mannosidase II"/>
    <property type="match status" value="2"/>
</dbReference>
<dbReference type="GO" id="GO:0005975">
    <property type="term" value="P:carbohydrate metabolic process"/>
    <property type="evidence" value="ECO:0007669"/>
    <property type="project" value="InterPro"/>
</dbReference>
<keyword evidence="5" id="KW-0325">Glycoprotein</keyword>
<evidence type="ECO:0000313" key="13">
    <source>
        <dbReference type="EMBL" id="CRG88261.1"/>
    </source>
</evidence>
<dbReference type="InterPro" id="IPR025887">
    <property type="entry name" value="Glyco_hydro_31_N_dom"/>
</dbReference>
<dbReference type="EMBL" id="CVMT01000004">
    <property type="protein sequence ID" value="CRG88261.1"/>
    <property type="molecule type" value="Genomic_DNA"/>
</dbReference>
<dbReference type="PROSITE" id="PS00129">
    <property type="entry name" value="GLYCOSYL_HYDROL_F31_1"/>
    <property type="match status" value="1"/>
</dbReference>
<feature type="domain" description="Glycoside hydrolase family 31 N-terminal" evidence="11">
    <location>
        <begin position="142"/>
        <end position="219"/>
    </location>
</feature>
<dbReference type="OrthoDB" id="5839090at2759"/>
<evidence type="ECO:0000256" key="4">
    <source>
        <dbReference type="ARBA" id="ARBA00022801"/>
    </source>
</evidence>
<dbReference type="Gene3D" id="3.20.20.80">
    <property type="entry name" value="Glycosidases"/>
    <property type="match status" value="1"/>
</dbReference>
<keyword evidence="9" id="KW-0732">Signal</keyword>
<evidence type="ECO:0000256" key="8">
    <source>
        <dbReference type="RuleBase" id="RU361185"/>
    </source>
</evidence>
<keyword evidence="4 8" id="KW-0378">Hydrolase</keyword>
<evidence type="ECO:0000256" key="1">
    <source>
        <dbReference type="ARBA" id="ARBA00001657"/>
    </source>
</evidence>
<feature type="chain" id="PRO_5006711397" description="alpha-glucosidase" evidence="9">
    <location>
        <begin position="23"/>
        <end position="890"/>
    </location>
</feature>
<dbReference type="InterPro" id="IPR013780">
    <property type="entry name" value="Glyco_hydro_b"/>
</dbReference>
<dbReference type="Pfam" id="PF01055">
    <property type="entry name" value="Glyco_hydro_31_2nd"/>
    <property type="match status" value="1"/>
</dbReference>
<dbReference type="OMA" id="TTEEMCT"/>
<proteinExistence type="inferred from homology"/>
<reference evidence="13 14" key="1">
    <citation type="submission" date="2015-04" db="EMBL/GenBank/DDBJ databases">
        <authorList>
            <person name="Syromyatnikov M.Y."/>
            <person name="Popov V.N."/>
        </authorList>
    </citation>
    <scope>NUCLEOTIDE SEQUENCE [LARGE SCALE GENOMIC DNA]</scope>
    <source>
        <strain evidence="13">WF-38-12</strain>
    </source>
</reference>
<accession>A0A0U1LZW9</accession>
<sequence>MVLQILQQGVLGFCWTASLVSAYTPTISDPDAPNAQTSCPGYQAQDMNVNANKLTATLTLAGPACNAYGSDIDTLQLTVEYQDAHRLAVNIEPMYMDSSNQSYYILPPDLVDKPQSATFMPATDLAFNWGNTPSFWFDVRRNSTNATLFSTRNTKIVYENQFLEFVTQLPPNYNVSGLGEHIHALRLEPGFVATNWNADIADPTNRNMYGTHPFYMETRYSPSPQNKKVQGFSHGVYLRNAHGLEAVFGEQNLTWRAIGGSIELYFMDGPTPADVTAQYTSGIVGLPAMQQYWTLGFHQCHWGYANWSTVQYNIDQYRLNDIPLETQWIDIDYMDAYADFTTDPVHFPVDEGQELIRKLHSAGQHFIPIIDAALWWPGNLTNYTSYNHGHELGVFIKNPDGSEYVGQVWPGNAVWPDWVNPKAEEFWASEIADFHGILAFDGIWNDMNEPSSFCDGSCGTKSPQAGFLGQTQRDVNAPPYAINNVQGELSAKTVATNATQYGGVQHYDVHNIFGYGLLKATNAGLQRAMPGKRPFIIGRSTFAGAGKYSGHWGGDNSASWQLMYWSIPQALTNALFGIPMFGPDTCGISGNTSEEQCGRWMQLSAFFPFYRNHYGIGEQGREAWRWPRVAEWSRDTIRIRYSILPYIYTLFHAASTIGSTVMRALQWEFPNDPSLFGADRQFLLGPAIMVIPVLNTNVSSVDGVFPGGDQQLWYDWYNQTAIPKQQHQGQNTTVDVPLGHIPVYVRGGYIVPMQQPSYTIAESRRNAWAVLVALDNNGSARGSLYLDDGESQEPSQTQTVKFSAQKSSLVANVQGRFALVDGVVTPLANVTVMGVQEFTDGSAVTFNGEKVDTHKVIYDQPRQLLQIIGLQETTFKGAWADSWEIKWGKI</sequence>
<organism evidence="13 14">
    <name type="scientific">Talaromyces islandicus</name>
    <name type="common">Penicillium islandicum</name>
    <dbReference type="NCBI Taxonomy" id="28573"/>
    <lineage>
        <taxon>Eukaryota</taxon>
        <taxon>Fungi</taxon>
        <taxon>Dikarya</taxon>
        <taxon>Ascomycota</taxon>
        <taxon>Pezizomycotina</taxon>
        <taxon>Eurotiomycetes</taxon>
        <taxon>Eurotiomycetidae</taxon>
        <taxon>Eurotiales</taxon>
        <taxon>Trichocomaceae</taxon>
        <taxon>Talaromyces</taxon>
        <taxon>Talaromyces sect. Islandici</taxon>
    </lineage>
</organism>
<dbReference type="STRING" id="28573.A0A0U1LZW9"/>
<dbReference type="PANTHER" id="PTHR22762:SF133">
    <property type="entry name" value="P-TYPE DOMAIN-CONTAINING PROTEIN"/>
    <property type="match status" value="1"/>
</dbReference>
<evidence type="ECO:0000256" key="3">
    <source>
        <dbReference type="ARBA" id="ARBA00012741"/>
    </source>
</evidence>
<evidence type="ECO:0000259" key="12">
    <source>
        <dbReference type="Pfam" id="PF21365"/>
    </source>
</evidence>
<dbReference type="AlphaFoldDB" id="A0A0U1LZW9"/>
<evidence type="ECO:0000256" key="9">
    <source>
        <dbReference type="SAM" id="SignalP"/>
    </source>
</evidence>
<evidence type="ECO:0000259" key="10">
    <source>
        <dbReference type="Pfam" id="PF01055"/>
    </source>
</evidence>
<dbReference type="PANTHER" id="PTHR22762">
    <property type="entry name" value="ALPHA-GLUCOSIDASE"/>
    <property type="match status" value="1"/>
</dbReference>
<dbReference type="CDD" id="cd14752">
    <property type="entry name" value="GH31_N"/>
    <property type="match status" value="1"/>
</dbReference>
<evidence type="ECO:0000313" key="14">
    <source>
        <dbReference type="Proteomes" id="UP000054383"/>
    </source>
</evidence>
<dbReference type="GO" id="GO:0030246">
    <property type="term" value="F:carbohydrate binding"/>
    <property type="evidence" value="ECO:0007669"/>
    <property type="project" value="InterPro"/>
</dbReference>
<dbReference type="SUPFAM" id="SSF74650">
    <property type="entry name" value="Galactose mutarotase-like"/>
    <property type="match status" value="1"/>
</dbReference>
<dbReference type="CDD" id="cd06602">
    <property type="entry name" value="GH31_MGAM_SI_GAA"/>
    <property type="match status" value="1"/>
</dbReference>
<dbReference type="Gene3D" id="2.60.40.1760">
    <property type="entry name" value="glycosyl hydrolase (family 31)"/>
    <property type="match status" value="1"/>
</dbReference>
<evidence type="ECO:0000259" key="11">
    <source>
        <dbReference type="Pfam" id="PF13802"/>
    </source>
</evidence>
<dbReference type="InterPro" id="IPR017853">
    <property type="entry name" value="GH"/>
</dbReference>
<dbReference type="InterPro" id="IPR030458">
    <property type="entry name" value="Glyco_hydro_31_AS"/>
</dbReference>
<evidence type="ECO:0000256" key="7">
    <source>
        <dbReference type="ARBA" id="ARBA00041343"/>
    </source>
</evidence>
<dbReference type="InterPro" id="IPR011013">
    <property type="entry name" value="Gal_mutarotase_sf_dom"/>
</dbReference>
<gene>
    <name evidence="13" type="primary">GCA1</name>
    <name evidence="13" type="ORF">PISL3812_05289</name>
</gene>
<name>A0A0U1LZW9_TALIS</name>
<feature type="domain" description="Glycosyl hydrolase family 31 C-terminal" evidence="12">
    <location>
        <begin position="658"/>
        <end position="751"/>
    </location>
</feature>
<keyword evidence="6 8" id="KW-0326">Glycosidase</keyword>
<dbReference type="Proteomes" id="UP000054383">
    <property type="component" value="Unassembled WGS sequence"/>
</dbReference>
<evidence type="ECO:0000256" key="2">
    <source>
        <dbReference type="ARBA" id="ARBA00007806"/>
    </source>
</evidence>
<dbReference type="Pfam" id="PF21365">
    <property type="entry name" value="Glyco_hydro_31_3rd"/>
    <property type="match status" value="1"/>
</dbReference>
<dbReference type="GO" id="GO:0004558">
    <property type="term" value="F:alpha-1,4-glucosidase activity"/>
    <property type="evidence" value="ECO:0007669"/>
    <property type="project" value="UniProtKB-EC"/>
</dbReference>
<keyword evidence="14" id="KW-1185">Reference proteome</keyword>
<evidence type="ECO:0000256" key="5">
    <source>
        <dbReference type="ARBA" id="ARBA00023180"/>
    </source>
</evidence>
<dbReference type="InterPro" id="IPR000322">
    <property type="entry name" value="Glyco_hydro_31_TIM"/>
</dbReference>
<evidence type="ECO:0000256" key="6">
    <source>
        <dbReference type="ARBA" id="ARBA00023295"/>
    </source>
</evidence>
<dbReference type="InterPro" id="IPR048395">
    <property type="entry name" value="Glyco_hydro_31_C"/>
</dbReference>
<comment type="similarity">
    <text evidence="2 8">Belongs to the glycosyl hydrolase 31 family.</text>
</comment>
<dbReference type="SUPFAM" id="SSF51011">
    <property type="entry name" value="Glycosyl hydrolase domain"/>
    <property type="match status" value="1"/>
</dbReference>
<protein>
    <recommendedName>
        <fullName evidence="3">alpha-glucosidase</fullName>
        <ecNumber evidence="3">3.2.1.20</ecNumber>
    </recommendedName>
    <alternativeName>
        <fullName evidence="7">Maltase</fullName>
    </alternativeName>
</protein>
<dbReference type="EC" id="3.2.1.20" evidence="3"/>
<dbReference type="Pfam" id="PF13802">
    <property type="entry name" value="Gal_mutarotas_2"/>
    <property type="match status" value="1"/>
</dbReference>